<comment type="similarity">
    <text evidence="1 3">Belongs to the PemK/MazF family.</text>
</comment>
<protein>
    <recommendedName>
        <fullName evidence="3">mRNA interferase</fullName>
        <ecNumber evidence="3">3.1.-.-</ecNumber>
    </recommendedName>
</protein>
<dbReference type="KEGG" id="pbf:CFX0092_B0594"/>
<evidence type="ECO:0000313" key="5">
    <source>
        <dbReference type="Proteomes" id="UP000215027"/>
    </source>
</evidence>
<evidence type="ECO:0000256" key="1">
    <source>
        <dbReference type="ARBA" id="ARBA00007521"/>
    </source>
</evidence>
<dbReference type="SUPFAM" id="SSF50118">
    <property type="entry name" value="Cell growth inhibitor/plasmid maintenance toxic component"/>
    <property type="match status" value="1"/>
</dbReference>
<dbReference type="AlphaFoldDB" id="A0A160T9G9"/>
<dbReference type="PANTHER" id="PTHR33988">
    <property type="entry name" value="ENDORIBONUCLEASE MAZF-RELATED"/>
    <property type="match status" value="1"/>
</dbReference>
<name>A0A160T9G9_9CHLR</name>
<dbReference type="GO" id="GO:0004521">
    <property type="term" value="F:RNA endonuclease activity"/>
    <property type="evidence" value="ECO:0007669"/>
    <property type="project" value="TreeGrafter"/>
</dbReference>
<proteinExistence type="inferred from homology"/>
<keyword evidence="3" id="KW-0255">Endonuclease</keyword>
<dbReference type="OrthoDB" id="9808744at2"/>
<gene>
    <name evidence="4" type="primary">mazF</name>
    <name evidence="4" type="ORF">CFX0092_B0594</name>
</gene>
<dbReference type="EMBL" id="LN890656">
    <property type="protein sequence ID" value="CUS06128.1"/>
    <property type="molecule type" value="Genomic_DNA"/>
</dbReference>
<reference evidence="4" key="1">
    <citation type="submission" date="2016-01" db="EMBL/GenBank/DDBJ databases">
        <authorList>
            <person name="Mcilroy J.S."/>
            <person name="Karst M S."/>
            <person name="Albertsen M."/>
        </authorList>
    </citation>
    <scope>NUCLEOTIDE SEQUENCE</scope>
    <source>
        <strain evidence="4">Cfx-K</strain>
    </source>
</reference>
<dbReference type="PIRSF" id="PIRSF033490">
    <property type="entry name" value="MazF"/>
    <property type="match status" value="1"/>
</dbReference>
<comment type="function">
    <text evidence="3">Toxic component of a type II toxin-antitoxin (TA) system.</text>
</comment>
<dbReference type="GO" id="GO:0016787">
    <property type="term" value="F:hydrolase activity"/>
    <property type="evidence" value="ECO:0007669"/>
    <property type="project" value="UniProtKB-KW"/>
</dbReference>
<evidence type="ECO:0000313" key="4">
    <source>
        <dbReference type="EMBL" id="CUS06128.1"/>
    </source>
</evidence>
<dbReference type="GO" id="GO:0016075">
    <property type="term" value="P:rRNA catabolic process"/>
    <property type="evidence" value="ECO:0007669"/>
    <property type="project" value="TreeGrafter"/>
</dbReference>
<keyword evidence="3" id="KW-0540">Nuclease</keyword>
<dbReference type="GO" id="GO:0006402">
    <property type="term" value="P:mRNA catabolic process"/>
    <property type="evidence" value="ECO:0007669"/>
    <property type="project" value="TreeGrafter"/>
</dbReference>
<dbReference type="InterPro" id="IPR003477">
    <property type="entry name" value="PemK-like"/>
</dbReference>
<dbReference type="Gene3D" id="2.30.30.110">
    <property type="match status" value="1"/>
</dbReference>
<dbReference type="Pfam" id="PF02452">
    <property type="entry name" value="PemK_toxin"/>
    <property type="match status" value="1"/>
</dbReference>
<dbReference type="InterPro" id="IPR011067">
    <property type="entry name" value="Plasmid_toxin/cell-grow_inhib"/>
</dbReference>
<dbReference type="EC" id="3.1.-.-" evidence="3"/>
<keyword evidence="3 4" id="KW-0378">Hydrolase</keyword>
<organism evidence="4 5">
    <name type="scientific">Candidatus Promineifilum breve</name>
    <dbReference type="NCBI Taxonomy" id="1806508"/>
    <lineage>
        <taxon>Bacteria</taxon>
        <taxon>Bacillati</taxon>
        <taxon>Chloroflexota</taxon>
        <taxon>Ardenticatenia</taxon>
        <taxon>Candidatus Promineifilales</taxon>
        <taxon>Candidatus Promineifilaceae</taxon>
        <taxon>Candidatus Promineifilum</taxon>
    </lineage>
</organism>
<keyword evidence="5" id="KW-1185">Reference proteome</keyword>
<evidence type="ECO:0000256" key="2">
    <source>
        <dbReference type="ARBA" id="ARBA00022649"/>
    </source>
</evidence>
<dbReference type="GO" id="GO:0003677">
    <property type="term" value="F:DNA binding"/>
    <property type="evidence" value="ECO:0007669"/>
    <property type="project" value="InterPro"/>
</dbReference>
<sequence>MVRGDIYDARLSPVEGSEQAGTRPVVIVSRDAINHNSPVIVVIPLTDAANVRRVYPNNVPIPSGEGGLTLDSVALAGQVRAIAVTRLVRRRGALPPATMSAIDRALRITLDL</sequence>
<dbReference type="Proteomes" id="UP000215027">
    <property type="component" value="Chromosome II"/>
</dbReference>
<accession>A0A160T9G9</accession>
<keyword evidence="2" id="KW-1277">Toxin-antitoxin system</keyword>
<evidence type="ECO:0000256" key="3">
    <source>
        <dbReference type="PIRNR" id="PIRNR033490"/>
    </source>
</evidence>
<dbReference type="RefSeq" id="WP_095045445.1">
    <property type="nucleotide sequence ID" value="NZ_LN890656.1"/>
</dbReference>